<evidence type="ECO:0000259" key="1">
    <source>
        <dbReference type="Pfam" id="PF00174"/>
    </source>
</evidence>
<dbReference type="InterPro" id="IPR036374">
    <property type="entry name" value="OxRdtase_Mopterin-bd_sf"/>
</dbReference>
<accession>A0A2A4ES99</accession>
<organism evidence="2 3">
    <name type="scientific">Paraburkholderia acidicola</name>
    <dbReference type="NCBI Taxonomy" id="1912599"/>
    <lineage>
        <taxon>Bacteria</taxon>
        <taxon>Pseudomonadati</taxon>
        <taxon>Pseudomonadota</taxon>
        <taxon>Betaproteobacteria</taxon>
        <taxon>Burkholderiales</taxon>
        <taxon>Burkholderiaceae</taxon>
        <taxon>Paraburkholderia</taxon>
    </lineage>
</organism>
<proteinExistence type="predicted"/>
<dbReference type="Pfam" id="PF00174">
    <property type="entry name" value="Oxidored_molyb"/>
    <property type="match status" value="1"/>
</dbReference>
<dbReference type="AlphaFoldDB" id="A0A2A4ES99"/>
<evidence type="ECO:0000313" key="2">
    <source>
        <dbReference type="EMBL" id="PCE24021.1"/>
    </source>
</evidence>
<sequence>MQTSSKPIVTAAVAVFAVIVASLLQVADAKLPEAGLDITGKITKYTDAERKTYHLSEADIAAMPQYVITTSTPWTSRAKFAGIRIEDVLAKVGATGTSFRITGYDGFISSDIPFSDVEKYHPIFATSMNGVKLKIRNFGPFFIVYPRDGYYEELNNSKMEASFARQVKSLEVN</sequence>
<dbReference type="Gene3D" id="3.90.420.10">
    <property type="entry name" value="Oxidoreductase, molybdopterin-binding domain"/>
    <property type="match status" value="1"/>
</dbReference>
<evidence type="ECO:0000313" key="3">
    <source>
        <dbReference type="Proteomes" id="UP000218022"/>
    </source>
</evidence>
<dbReference type="InterPro" id="IPR000572">
    <property type="entry name" value="OxRdtase_Mopterin-bd_dom"/>
</dbReference>
<dbReference type="SUPFAM" id="SSF56524">
    <property type="entry name" value="Oxidoreductase molybdopterin-binding domain"/>
    <property type="match status" value="1"/>
</dbReference>
<protein>
    <recommendedName>
        <fullName evidence="1">Oxidoreductase molybdopterin-binding domain-containing protein</fullName>
    </recommendedName>
</protein>
<gene>
    <name evidence="2" type="ORF">BWP39_30525</name>
</gene>
<dbReference type="RefSeq" id="WP_096725891.1">
    <property type="nucleotide sequence ID" value="NZ_MTZV01000006.1"/>
</dbReference>
<dbReference type="OrthoDB" id="9798763at2"/>
<name>A0A2A4ES99_9BURK</name>
<feature type="domain" description="Oxidoreductase molybdopterin-binding" evidence="1">
    <location>
        <begin position="69"/>
        <end position="146"/>
    </location>
</feature>
<dbReference type="Proteomes" id="UP000218022">
    <property type="component" value="Unassembled WGS sequence"/>
</dbReference>
<comment type="caution">
    <text evidence="2">The sequence shown here is derived from an EMBL/GenBank/DDBJ whole genome shotgun (WGS) entry which is preliminary data.</text>
</comment>
<dbReference type="EMBL" id="MTZV01000006">
    <property type="protein sequence ID" value="PCE24021.1"/>
    <property type="molecule type" value="Genomic_DNA"/>
</dbReference>
<reference evidence="2 3" key="1">
    <citation type="submission" date="2017-01" db="EMBL/GenBank/DDBJ databases">
        <title>Whole-Genome Shotgun Sequencing of Two beta-Proteobacterial Species in Search of the Bulgecin Biosynthetic Cluster.</title>
        <authorList>
            <person name="Horsman M.E."/>
            <person name="Marous D.R."/>
            <person name="Li R."/>
            <person name="Oliver R.A."/>
            <person name="Byun B."/>
            <person name="Emrich S.J."/>
            <person name="Boggess B."/>
            <person name="Townsend C.A."/>
            <person name="Mobashery S."/>
        </authorList>
    </citation>
    <scope>NUCLEOTIDE SEQUENCE [LARGE SCALE GENOMIC DNA]</scope>
    <source>
        <strain evidence="2 3">ATCC 31363</strain>
    </source>
</reference>